<sequence length="75" mass="8189">MDIRKLVGGNVARLRKKTGLKQEPFSEAAGISQSYLSQIENGHVNLTLLGVNDLAQALGVPPIELFRELSEMNPD</sequence>
<name>A0A9J9LCF7_RHIWR</name>
<dbReference type="InterPro" id="IPR010982">
    <property type="entry name" value="Lambda_DNA-bd_dom_sf"/>
</dbReference>
<evidence type="ECO:0000256" key="1">
    <source>
        <dbReference type="ARBA" id="ARBA00023015"/>
    </source>
</evidence>
<dbReference type="GO" id="GO:0005829">
    <property type="term" value="C:cytosol"/>
    <property type="evidence" value="ECO:0007669"/>
    <property type="project" value="TreeGrafter"/>
</dbReference>
<dbReference type="EMBL" id="CP000699">
    <property type="protein sequence ID" value="ABQ66543.1"/>
    <property type="molecule type" value="Genomic_DNA"/>
</dbReference>
<dbReference type="GO" id="GO:0003700">
    <property type="term" value="F:DNA-binding transcription factor activity"/>
    <property type="evidence" value="ECO:0007669"/>
    <property type="project" value="TreeGrafter"/>
</dbReference>
<organism evidence="5 6">
    <name type="scientific">Rhizorhabdus wittichii (strain DSM 6014 / CCUG 31198 / JCM 15750 / NBRC 105917 / EY 4224 / RW1)</name>
    <name type="common">Sphingomonas wittichii</name>
    <dbReference type="NCBI Taxonomy" id="392499"/>
    <lineage>
        <taxon>Bacteria</taxon>
        <taxon>Pseudomonadati</taxon>
        <taxon>Pseudomonadota</taxon>
        <taxon>Alphaproteobacteria</taxon>
        <taxon>Sphingomonadales</taxon>
        <taxon>Sphingomonadaceae</taxon>
        <taxon>Rhizorhabdus</taxon>
    </lineage>
</organism>
<dbReference type="GO" id="GO:0003677">
    <property type="term" value="F:DNA binding"/>
    <property type="evidence" value="ECO:0007669"/>
    <property type="project" value="UniProtKB-KW"/>
</dbReference>
<dbReference type="SMART" id="SM00530">
    <property type="entry name" value="HTH_XRE"/>
    <property type="match status" value="1"/>
</dbReference>
<dbReference type="KEGG" id="swi:Swit_0172"/>
<keyword evidence="6" id="KW-1185">Reference proteome</keyword>
<dbReference type="SUPFAM" id="SSF47413">
    <property type="entry name" value="lambda repressor-like DNA-binding domains"/>
    <property type="match status" value="1"/>
</dbReference>
<dbReference type="Gene3D" id="1.10.260.40">
    <property type="entry name" value="lambda repressor-like DNA-binding domains"/>
    <property type="match status" value="1"/>
</dbReference>
<dbReference type="Proteomes" id="UP000001989">
    <property type="component" value="Chromosome"/>
</dbReference>
<evidence type="ECO:0000256" key="2">
    <source>
        <dbReference type="ARBA" id="ARBA00023125"/>
    </source>
</evidence>
<evidence type="ECO:0000313" key="5">
    <source>
        <dbReference type="EMBL" id="ABQ66543.1"/>
    </source>
</evidence>
<evidence type="ECO:0000256" key="3">
    <source>
        <dbReference type="ARBA" id="ARBA00023163"/>
    </source>
</evidence>
<evidence type="ECO:0000259" key="4">
    <source>
        <dbReference type="PROSITE" id="PS50943"/>
    </source>
</evidence>
<dbReference type="AlphaFoldDB" id="A0A9J9LCF7"/>
<dbReference type="PROSITE" id="PS50943">
    <property type="entry name" value="HTH_CROC1"/>
    <property type="match status" value="1"/>
</dbReference>
<dbReference type="Pfam" id="PF01381">
    <property type="entry name" value="HTH_3"/>
    <property type="match status" value="1"/>
</dbReference>
<dbReference type="PANTHER" id="PTHR46797">
    <property type="entry name" value="HTH-TYPE TRANSCRIPTIONAL REGULATOR"/>
    <property type="match status" value="1"/>
</dbReference>
<dbReference type="InterPro" id="IPR001387">
    <property type="entry name" value="Cro/C1-type_HTH"/>
</dbReference>
<keyword evidence="2" id="KW-0238">DNA-binding</keyword>
<evidence type="ECO:0000313" key="6">
    <source>
        <dbReference type="Proteomes" id="UP000001989"/>
    </source>
</evidence>
<feature type="domain" description="HTH cro/C1-type" evidence="4">
    <location>
        <begin position="11"/>
        <end position="65"/>
    </location>
</feature>
<dbReference type="PANTHER" id="PTHR46797:SF23">
    <property type="entry name" value="HTH-TYPE TRANSCRIPTIONAL REGULATOR SUTR"/>
    <property type="match status" value="1"/>
</dbReference>
<reference evidence="5 6" key="1">
    <citation type="journal article" date="2010" name="J. Bacteriol.">
        <title>Genome sequence of the dioxin-mineralizing bacterium Sphingomonas wittichii RW1.</title>
        <authorList>
            <person name="Miller T.R."/>
            <person name="Delcher A.L."/>
            <person name="Salzberg S.L."/>
            <person name="Saunders E."/>
            <person name="Detter J.C."/>
            <person name="Halden R.U."/>
        </authorList>
    </citation>
    <scope>NUCLEOTIDE SEQUENCE [LARGE SCALE GENOMIC DNA]</scope>
    <source>
        <strain evidence="6">DSM 6014 / CCUG 31198 / JCM 15750 / NBRC 105917 / EY 4224 / RW1</strain>
    </source>
</reference>
<accession>A0A9J9LCF7</accession>
<keyword evidence="3" id="KW-0804">Transcription</keyword>
<dbReference type="OrthoDB" id="9815697at2"/>
<protein>
    <submittedName>
        <fullName evidence="5">Transcriptional regulator, XRE family</fullName>
    </submittedName>
</protein>
<gene>
    <name evidence="5" type="ordered locus">Swit_0172</name>
</gene>
<dbReference type="InterPro" id="IPR050807">
    <property type="entry name" value="TransReg_Diox_bact_type"/>
</dbReference>
<keyword evidence="1" id="KW-0805">Transcription regulation</keyword>
<proteinExistence type="predicted"/>
<dbReference type="CDD" id="cd00093">
    <property type="entry name" value="HTH_XRE"/>
    <property type="match status" value="1"/>
</dbReference>